<gene>
    <name evidence="2" type="ORF">LTR09_003790</name>
</gene>
<feature type="region of interest" description="Disordered" evidence="1">
    <location>
        <begin position="451"/>
        <end position="473"/>
    </location>
</feature>
<proteinExistence type="predicted"/>
<evidence type="ECO:0000313" key="3">
    <source>
        <dbReference type="Proteomes" id="UP001271007"/>
    </source>
</evidence>
<feature type="compositionally biased region" description="Basic and acidic residues" evidence="1">
    <location>
        <begin position="455"/>
        <end position="465"/>
    </location>
</feature>
<sequence>MKTGREVDLTLKTEMRNYLFSTICFDFSLSQAGRDKKVLDVDDLLGILHYHWSLCNGFFPTERQRIQLALLLLLISYTGVRPSAVLEMSRDKPLEDAGKGDDPDFMVSVRDPDGLVDCLKYKDIELYKVKDPAGGNEHVFLMVITFRLMKGHRNTGVPHKIVFHERDDNLAFCPVLHVLSLAFADQAFRSRWIRKPADLFSFDIQEERGLQAIPLEWKDDILATPLFRKGERAVSWYQTSATSGWTYHDARNAIVRLGKGAGLKNPLAMYDGRRGFGEAIDKRVTEAVRNKAMGHSRGDIFARFYTNRIIAADTISAFLGTASQDWAVKAASHLSLTRDPLAEHYINVPSAAEIGADSDVQCLALKRTALKTAILAKYQSIRGAAGSEVGIQYKAVVEELRITKKRVKVSLYEQRWAEWFAREGQFVAYDAAGTTTALTWQVSRHLSLARNPLHTSERRPSDQRRPWQMGSRARNAELAKLPAPC</sequence>
<dbReference type="InterPro" id="IPR021842">
    <property type="entry name" value="DUF3435"/>
</dbReference>
<dbReference type="Proteomes" id="UP001271007">
    <property type="component" value="Unassembled WGS sequence"/>
</dbReference>
<evidence type="ECO:0000313" key="2">
    <source>
        <dbReference type="EMBL" id="KAK3055237.1"/>
    </source>
</evidence>
<dbReference type="PANTHER" id="PTHR37535">
    <property type="entry name" value="FLUG DOMAIN PROTEIN"/>
    <property type="match status" value="1"/>
</dbReference>
<evidence type="ECO:0000256" key="1">
    <source>
        <dbReference type="SAM" id="MobiDB-lite"/>
    </source>
</evidence>
<dbReference type="Pfam" id="PF11917">
    <property type="entry name" value="DUF3435"/>
    <property type="match status" value="1"/>
</dbReference>
<dbReference type="AlphaFoldDB" id="A0AAJ0DJE3"/>
<dbReference type="PANTHER" id="PTHR37535:SF4">
    <property type="entry name" value="FLUG DOMAIN-CONTAINING PROTEIN"/>
    <property type="match status" value="1"/>
</dbReference>
<dbReference type="EMBL" id="JAWDJX010000009">
    <property type="protein sequence ID" value="KAK3055237.1"/>
    <property type="molecule type" value="Genomic_DNA"/>
</dbReference>
<protein>
    <submittedName>
        <fullName evidence="2">Uncharacterized protein</fullName>
    </submittedName>
</protein>
<name>A0AAJ0DJE3_9PEZI</name>
<comment type="caution">
    <text evidence="2">The sequence shown here is derived from an EMBL/GenBank/DDBJ whole genome shotgun (WGS) entry which is preliminary data.</text>
</comment>
<keyword evidence="3" id="KW-1185">Reference proteome</keyword>
<organism evidence="2 3">
    <name type="scientific">Extremus antarcticus</name>
    <dbReference type="NCBI Taxonomy" id="702011"/>
    <lineage>
        <taxon>Eukaryota</taxon>
        <taxon>Fungi</taxon>
        <taxon>Dikarya</taxon>
        <taxon>Ascomycota</taxon>
        <taxon>Pezizomycotina</taxon>
        <taxon>Dothideomycetes</taxon>
        <taxon>Dothideomycetidae</taxon>
        <taxon>Mycosphaerellales</taxon>
        <taxon>Extremaceae</taxon>
        <taxon>Extremus</taxon>
    </lineage>
</organism>
<reference evidence="2" key="1">
    <citation type="submission" date="2023-04" db="EMBL/GenBank/DDBJ databases">
        <title>Black Yeasts Isolated from many extreme environments.</title>
        <authorList>
            <person name="Coleine C."/>
            <person name="Stajich J.E."/>
            <person name="Selbmann L."/>
        </authorList>
    </citation>
    <scope>NUCLEOTIDE SEQUENCE</scope>
    <source>
        <strain evidence="2">CCFEE 5312</strain>
    </source>
</reference>
<accession>A0AAJ0DJE3</accession>